<proteinExistence type="predicted"/>
<dbReference type="EMBL" id="CAJOBC010156386">
    <property type="protein sequence ID" value="CAF4686815.1"/>
    <property type="molecule type" value="Genomic_DNA"/>
</dbReference>
<feature type="compositionally biased region" description="Basic and acidic residues" evidence="1">
    <location>
        <begin position="1"/>
        <end position="13"/>
    </location>
</feature>
<comment type="caution">
    <text evidence="2">The sequence shown here is derived from an EMBL/GenBank/DDBJ whole genome shotgun (WGS) entry which is preliminary data.</text>
</comment>
<evidence type="ECO:0000256" key="1">
    <source>
        <dbReference type="SAM" id="MobiDB-lite"/>
    </source>
</evidence>
<dbReference type="EMBL" id="CAJNOQ010067206">
    <property type="protein sequence ID" value="CAF1681898.1"/>
    <property type="molecule type" value="Genomic_DNA"/>
</dbReference>
<feature type="region of interest" description="Disordered" evidence="1">
    <location>
        <begin position="1"/>
        <end position="20"/>
    </location>
</feature>
<dbReference type="Proteomes" id="UP000663829">
    <property type="component" value="Unassembled WGS sequence"/>
</dbReference>
<feature type="non-terminal residue" evidence="2">
    <location>
        <position position="20"/>
    </location>
</feature>
<dbReference type="AlphaFoldDB" id="A0A816H1C2"/>
<name>A0A816H1C2_9BILA</name>
<dbReference type="Proteomes" id="UP000681722">
    <property type="component" value="Unassembled WGS sequence"/>
</dbReference>
<protein>
    <submittedName>
        <fullName evidence="2">Uncharacterized protein</fullName>
    </submittedName>
</protein>
<evidence type="ECO:0000313" key="4">
    <source>
        <dbReference type="Proteomes" id="UP000663829"/>
    </source>
</evidence>
<evidence type="ECO:0000313" key="2">
    <source>
        <dbReference type="EMBL" id="CAF1681898.1"/>
    </source>
</evidence>
<keyword evidence="4" id="KW-1185">Reference proteome</keyword>
<accession>A0A816H1C2</accession>
<gene>
    <name evidence="2" type="ORF">GPM918_LOCUS46620</name>
    <name evidence="3" type="ORF">SRO942_LOCUS51176</name>
</gene>
<sequence length="20" mass="2363">MSRRTETPSEMLEHQNSTLD</sequence>
<organism evidence="2 4">
    <name type="scientific">Didymodactylos carnosus</name>
    <dbReference type="NCBI Taxonomy" id="1234261"/>
    <lineage>
        <taxon>Eukaryota</taxon>
        <taxon>Metazoa</taxon>
        <taxon>Spiralia</taxon>
        <taxon>Gnathifera</taxon>
        <taxon>Rotifera</taxon>
        <taxon>Eurotatoria</taxon>
        <taxon>Bdelloidea</taxon>
        <taxon>Philodinida</taxon>
        <taxon>Philodinidae</taxon>
        <taxon>Didymodactylos</taxon>
    </lineage>
</organism>
<evidence type="ECO:0000313" key="3">
    <source>
        <dbReference type="EMBL" id="CAF4686815.1"/>
    </source>
</evidence>
<reference evidence="2" key="1">
    <citation type="submission" date="2021-02" db="EMBL/GenBank/DDBJ databases">
        <authorList>
            <person name="Nowell W R."/>
        </authorList>
    </citation>
    <scope>NUCLEOTIDE SEQUENCE</scope>
</reference>